<dbReference type="GO" id="GO:0008933">
    <property type="term" value="F:peptidoglycan lytic transglycosylase activity"/>
    <property type="evidence" value="ECO:0007669"/>
    <property type="project" value="TreeGrafter"/>
</dbReference>
<evidence type="ECO:0000313" key="4">
    <source>
        <dbReference type="Proteomes" id="UP000007953"/>
    </source>
</evidence>
<dbReference type="InterPro" id="IPR011757">
    <property type="entry name" value="Lytic_transglycosylase_MltB"/>
</dbReference>
<dbReference type="eggNOG" id="COG2951">
    <property type="taxonomic scope" value="Bacteria"/>
</dbReference>
<dbReference type="Gene3D" id="1.10.530.10">
    <property type="match status" value="1"/>
</dbReference>
<accession>F6G3G7</accession>
<dbReference type="InterPro" id="IPR023346">
    <property type="entry name" value="Lysozyme-like_dom_sf"/>
</dbReference>
<proteinExistence type="predicted"/>
<dbReference type="NCBIfam" id="TIGR02282">
    <property type="entry name" value="MltB"/>
    <property type="match status" value="1"/>
</dbReference>
<dbReference type="PATRIC" id="fig|1031711.3.peg.2384"/>
<sequence>MLEEAAHQHARLVAEGSLGAVAVVDVEVDDGDAREPVVVQRMARGHGHVVEEAEPHGPARLGVVARRAHTAEGVLQLAGDHLVGGLHCRAGRQHRRHVGVRVHRRVGVDRRVAGDRHVGDQPAHVLGTVHTAQLRLGGRRRLARHEKLIDATRDQLVFDRTQTVGALGVVLPHLVLEEFRMRVEAGRHVRVVCRGVVVSPAVTLARPRRGGRRTHPLQCPGLVLRPSMSQTPPSRRPVLRALMAGAALSTLSLSTLSLAARAAKRRVVVHEEEIDPDRYRNNPQTQAFIGMLVAEHNFDRAALDALFAGTAYSATVARLILPPPTPARRSWTAYRGRFIEPVRIGAGVAFWQQYGDTLRRAEAEFGVPADVVVGILGVETIYGRDMGNFRVMDALTTLAFDYPDTPNREERSTMFRNQLKDFLLWCRDTGTDAFSVLGSYAGAVGIPQFMPTSIREYALDYDRDGRIDLRNSAVDAIGSVAHFLQMHGWEPNRPVMWNIAGDTDSQGIAAAAADGQPYPRITLSRLTRAGLTLAPGVEASREQETDVLVVDLPTPGQPTEYRVGLRNFYVLTRYNRSFFYAAAVYELGQAVRQAMQG</sequence>
<evidence type="ECO:0000256" key="1">
    <source>
        <dbReference type="PIRSR" id="PIRSR611757-1"/>
    </source>
</evidence>
<dbReference type="Pfam" id="PF13406">
    <property type="entry name" value="SLT_2"/>
    <property type="match status" value="1"/>
</dbReference>
<dbReference type="Proteomes" id="UP000007953">
    <property type="component" value="Chromosome"/>
</dbReference>
<reference evidence="3 4" key="1">
    <citation type="journal article" date="2011" name="J. Bacteriol.">
        <title>Complete genome sequence of the plant pathogen Ralstonia solanacearum strain Po82.</title>
        <authorList>
            <person name="Xu J."/>
            <person name="Zheng H.J."/>
            <person name="Liu L."/>
            <person name="Pan Z.C."/>
            <person name="Prior P."/>
            <person name="Tang B."/>
            <person name="Xu J.S."/>
            <person name="Zhang H."/>
            <person name="Tian Q."/>
            <person name="Zhang L.Q."/>
            <person name="Feng J."/>
        </authorList>
    </citation>
    <scope>NUCLEOTIDE SEQUENCE [LARGE SCALE GENOMIC DNA]</scope>
    <source>
        <strain evidence="3 4">Po82</strain>
    </source>
</reference>
<feature type="domain" description="Transglycosylase SLT" evidence="2">
    <location>
        <begin position="284"/>
        <end position="589"/>
    </location>
</feature>
<evidence type="ECO:0000313" key="3">
    <source>
        <dbReference type="EMBL" id="AEG69735.1"/>
    </source>
</evidence>
<dbReference type="CDD" id="cd13399">
    <property type="entry name" value="Slt35-like"/>
    <property type="match status" value="1"/>
</dbReference>
<organism evidence="3 4">
    <name type="scientific">Ralstonia solanacearum (strain Po82)</name>
    <dbReference type="NCBI Taxonomy" id="1031711"/>
    <lineage>
        <taxon>Bacteria</taxon>
        <taxon>Pseudomonadati</taxon>
        <taxon>Pseudomonadota</taxon>
        <taxon>Betaproteobacteria</taxon>
        <taxon>Burkholderiales</taxon>
        <taxon>Burkholderiaceae</taxon>
        <taxon>Ralstonia</taxon>
        <taxon>Ralstonia solanacearum species complex</taxon>
    </lineage>
</organism>
<dbReference type="PANTHER" id="PTHR30163">
    <property type="entry name" value="MEMBRANE-BOUND LYTIC MUREIN TRANSGLYCOSYLASE B"/>
    <property type="match status" value="1"/>
</dbReference>
<protein>
    <submittedName>
        <fullName evidence="3">Membrane-bound lytic murein transglycosylase b</fullName>
    </submittedName>
</protein>
<dbReference type="PANTHER" id="PTHR30163:SF9">
    <property type="entry name" value="MEMBRANE-BOUND LYTIC MUREIN TRANSGLYCOSYLASE B"/>
    <property type="match status" value="1"/>
</dbReference>
<dbReference type="EMBL" id="CP002819">
    <property type="protein sequence ID" value="AEG69735.1"/>
    <property type="molecule type" value="Genomic_DNA"/>
</dbReference>
<dbReference type="KEGG" id="rsn:RSPO_c02439"/>
<dbReference type="GO" id="GO:0009253">
    <property type="term" value="P:peptidoglycan catabolic process"/>
    <property type="evidence" value="ECO:0007669"/>
    <property type="project" value="TreeGrafter"/>
</dbReference>
<dbReference type="eggNOG" id="COG1189">
    <property type="taxonomic scope" value="Bacteria"/>
</dbReference>
<evidence type="ECO:0000259" key="2">
    <source>
        <dbReference type="Pfam" id="PF13406"/>
    </source>
</evidence>
<gene>
    <name evidence="3" type="primary">mltB</name>
    <name evidence="3" type="ordered locus">RSPO_c02439</name>
</gene>
<dbReference type="SUPFAM" id="SSF53955">
    <property type="entry name" value="Lysozyme-like"/>
    <property type="match status" value="1"/>
</dbReference>
<dbReference type="AlphaFoldDB" id="F6G3G7"/>
<dbReference type="InterPro" id="IPR031304">
    <property type="entry name" value="SLT_2"/>
</dbReference>
<feature type="active site" evidence="1">
    <location>
        <position position="379"/>
    </location>
</feature>
<name>F6G3G7_RALS8</name>
<dbReference type="HOGENOM" id="CLU_456993_0_0_4"/>
<dbReference type="InterPro" id="IPR043426">
    <property type="entry name" value="MltB-like"/>
</dbReference>
<dbReference type="Gene3D" id="1.10.8.350">
    <property type="entry name" value="Bacterial muramidase"/>
    <property type="match status" value="1"/>
</dbReference>